<dbReference type="InterPro" id="IPR009920">
    <property type="entry name" value="HEPPP_synth_su1"/>
</dbReference>
<proteinExistence type="predicted"/>
<dbReference type="GO" id="GO:0009234">
    <property type="term" value="P:menaquinone biosynthetic process"/>
    <property type="evidence" value="ECO:0007669"/>
    <property type="project" value="InterPro"/>
</dbReference>
<dbReference type="AlphaFoldDB" id="A0A7C8KRS7"/>
<evidence type="ECO:0000313" key="2">
    <source>
        <dbReference type="Proteomes" id="UP000480246"/>
    </source>
</evidence>
<evidence type="ECO:0008006" key="3">
    <source>
        <dbReference type="Google" id="ProtNLM"/>
    </source>
</evidence>
<dbReference type="Gene3D" id="1.20.120.1450">
    <property type="match status" value="1"/>
</dbReference>
<dbReference type="RefSeq" id="WP_153401875.1">
    <property type="nucleotide sequence ID" value="NZ_ML762425.1"/>
</dbReference>
<evidence type="ECO:0000313" key="1">
    <source>
        <dbReference type="EMBL" id="KAB8138487.1"/>
    </source>
</evidence>
<keyword evidence="2" id="KW-1185">Reference proteome</keyword>
<sequence length="264" mass="31540">MKSKQLINYYKKRIHKNIKQDYLFMNLEQPDIEEYKLFALHAMTSHQLQKDHYIVSTMIVQLALNTHDQIFRSFPQKDKHLIKNQQLTVLAGDFYSGIYYQLLAKAKDISFVRQLAKGINEMTQQKAFVYYQQFDDIETFLQEYEKIETALLNKVATYFELEQGIEYMGKWILFKKLQLEWWKFKNSGHSFFQDLLLHNVGKDMSVNELESMLFSMIDLTIKKIKNYQKKLPPQFDMLIQNFQHEIRNSNLLHVNSVLEEGLSK</sequence>
<dbReference type="EMBL" id="WEID01000017">
    <property type="protein sequence ID" value="KAB8138487.1"/>
    <property type="molecule type" value="Genomic_DNA"/>
</dbReference>
<name>A0A7C8KRS7_9BACI</name>
<comment type="caution">
    <text evidence="1">The sequence shown here is derived from an EMBL/GenBank/DDBJ whole genome shotgun (WGS) entry which is preliminary data.</text>
</comment>
<protein>
    <recommendedName>
        <fullName evidence="3">Heptaprenyl diphosphate synthase</fullName>
    </recommendedName>
</protein>
<dbReference type="Pfam" id="PF07307">
    <property type="entry name" value="HEPPP_synt_1"/>
    <property type="match status" value="1"/>
</dbReference>
<gene>
    <name evidence="1" type="ORF">F9U64_04880</name>
</gene>
<reference evidence="1 2" key="1">
    <citation type="submission" date="2019-10" db="EMBL/GenBank/DDBJ databases">
        <title>Gracilibacillus sp. nov. isolated from rice seeds.</title>
        <authorList>
            <person name="He S."/>
        </authorList>
    </citation>
    <scope>NUCLEOTIDE SEQUENCE [LARGE SCALE GENOMIC DNA]</scope>
    <source>
        <strain evidence="1 2">TD8</strain>
    </source>
</reference>
<accession>A0A7C8KRS7</accession>
<dbReference type="OrthoDB" id="2417886at2"/>
<dbReference type="Proteomes" id="UP000480246">
    <property type="component" value="Unassembled WGS sequence"/>
</dbReference>
<organism evidence="1 2">
    <name type="scientific">Gracilibacillus oryzae</name>
    <dbReference type="NCBI Taxonomy" id="1672701"/>
    <lineage>
        <taxon>Bacteria</taxon>
        <taxon>Bacillati</taxon>
        <taxon>Bacillota</taxon>
        <taxon>Bacilli</taxon>
        <taxon>Bacillales</taxon>
        <taxon>Bacillaceae</taxon>
        <taxon>Gracilibacillus</taxon>
    </lineage>
</organism>